<feature type="region of interest" description="Disordered" evidence="1">
    <location>
        <begin position="509"/>
        <end position="533"/>
    </location>
</feature>
<dbReference type="EMBL" id="CADCVX010000151">
    <property type="protein sequence ID" value="CAA9492998.1"/>
    <property type="molecule type" value="Genomic_DNA"/>
</dbReference>
<dbReference type="Pfam" id="PF04244">
    <property type="entry name" value="DPRP"/>
    <property type="match status" value="1"/>
</dbReference>
<name>A0A6J4SA79_9SPHN</name>
<dbReference type="Gene3D" id="1.10.579.10">
    <property type="entry name" value="DNA Cyclobutane Dipyrimidine Photolyase, subunit A, domain 3"/>
    <property type="match status" value="1"/>
</dbReference>
<evidence type="ECO:0000313" key="2">
    <source>
        <dbReference type="EMBL" id="CAA9492998.1"/>
    </source>
</evidence>
<dbReference type="PANTHER" id="PTHR38657">
    <property type="entry name" value="SLR1343 PROTEIN"/>
    <property type="match status" value="1"/>
</dbReference>
<proteinExistence type="predicted"/>
<dbReference type="PANTHER" id="PTHR38657:SF1">
    <property type="entry name" value="SLR1343 PROTEIN"/>
    <property type="match status" value="1"/>
</dbReference>
<reference evidence="2" key="1">
    <citation type="submission" date="2020-02" db="EMBL/GenBank/DDBJ databases">
        <authorList>
            <person name="Meier V. D."/>
        </authorList>
    </citation>
    <scope>NUCLEOTIDE SEQUENCE</scope>
    <source>
        <strain evidence="2">AVDCRST_MAG91</strain>
    </source>
</reference>
<dbReference type="InterPro" id="IPR014729">
    <property type="entry name" value="Rossmann-like_a/b/a_fold"/>
</dbReference>
<sequence length="533" mass="60289">MPAKTLIPILGDQLSLNLSSLRDADRDGSVLLMAEVADETTYVRHHRRKLAYILSAMRHHAEALCARGWAVEYVRLDDPDNSGSFTGEIARACARHDVERIVVTEAGEWRVQGMLEAWETLFGVSVEIRSDTRFIASHAEFEEWAEGRGDLVMEYFYREQRVKTGLLMDGSRPEGGRWNYDKENRKPAEADLFMPQPPKYPADAITRGVIAMVEARFPGLIGSLDDWDLAVTREDALHSQAAFLDTALCGFGDYQDAMVTGAHRMWHGHLSPYINSGLLDPLALCREVDRRYQEGRAPLNCAEGYVRQIIGWREYMRGVYWLAGPDYIDRNFFGNTRRLPRFYWTADTEMNCLHQALGQTWRYAYAHHIQRLMVTGNFALLIGADPKAVHDWYMEVYLDAYEWVTLPNTLGMSQYGDGGLIGTKPYAASGAYINRMSDYCGRCVYDPTERVGEDACPFNALYWDFLDRNRDRLGGNARLRNQYRTWDRFGDGTKAETRAQAAGFLARLDAEPTGYGGPDDGRPDLDGATGGDA</sequence>
<dbReference type="InterPro" id="IPR036134">
    <property type="entry name" value="Crypto/Photolyase_FAD-like_sf"/>
</dbReference>
<keyword evidence="2" id="KW-0456">Lyase</keyword>
<dbReference type="Gene3D" id="3.40.50.620">
    <property type="entry name" value="HUPs"/>
    <property type="match status" value="1"/>
</dbReference>
<dbReference type="InterPro" id="IPR052551">
    <property type="entry name" value="UV-DNA_repair_photolyase"/>
</dbReference>
<gene>
    <name evidence="2" type="ORF">AVDCRST_MAG91-639</name>
</gene>
<dbReference type="AlphaFoldDB" id="A0A6J4SA79"/>
<dbReference type="GO" id="GO:0016829">
    <property type="term" value="F:lyase activity"/>
    <property type="evidence" value="ECO:0007669"/>
    <property type="project" value="UniProtKB-KW"/>
</dbReference>
<dbReference type="InterPro" id="IPR007357">
    <property type="entry name" value="PhrB-like"/>
</dbReference>
<evidence type="ECO:0000256" key="1">
    <source>
        <dbReference type="SAM" id="MobiDB-lite"/>
    </source>
</evidence>
<organism evidence="2">
    <name type="scientific">uncultured Sphingomonadaceae bacterium</name>
    <dbReference type="NCBI Taxonomy" id="169976"/>
    <lineage>
        <taxon>Bacteria</taxon>
        <taxon>Pseudomonadati</taxon>
        <taxon>Pseudomonadota</taxon>
        <taxon>Alphaproteobacteria</taxon>
        <taxon>Sphingomonadales</taxon>
        <taxon>Sphingomonadaceae</taxon>
        <taxon>environmental samples</taxon>
    </lineage>
</organism>
<dbReference type="Gene3D" id="1.10.10.1710">
    <property type="entry name" value="Deoxyribodipyrimidine photolyase-related"/>
    <property type="match status" value="1"/>
</dbReference>
<protein>
    <submittedName>
        <fullName evidence="2">Deoxyribodipyrimidine photolyase</fullName>
    </submittedName>
</protein>
<dbReference type="SUPFAM" id="SSF48173">
    <property type="entry name" value="Cryptochrome/photolyase FAD-binding domain"/>
    <property type="match status" value="1"/>
</dbReference>
<dbReference type="Gene3D" id="1.25.40.80">
    <property type="match status" value="1"/>
</dbReference>
<accession>A0A6J4SA79</accession>